<evidence type="ECO:0000256" key="3">
    <source>
        <dbReference type="ARBA" id="ARBA00022448"/>
    </source>
</evidence>
<feature type="transmembrane region" description="Helical" evidence="8">
    <location>
        <begin position="156"/>
        <end position="175"/>
    </location>
</feature>
<comment type="caution">
    <text evidence="9">The sequence shown here is derived from an EMBL/GenBank/DDBJ whole genome shotgun (WGS) entry which is preliminary data.</text>
</comment>
<dbReference type="PANTHER" id="PTHR21716">
    <property type="entry name" value="TRANSMEMBRANE PROTEIN"/>
    <property type="match status" value="1"/>
</dbReference>
<dbReference type="RefSeq" id="WP_106705973.1">
    <property type="nucleotide sequence ID" value="NZ_PXXU01000007.1"/>
</dbReference>
<keyword evidence="7 8" id="KW-0472">Membrane</keyword>
<protein>
    <submittedName>
        <fullName evidence="9">AI-2E family transporter</fullName>
    </submittedName>
</protein>
<evidence type="ECO:0000256" key="4">
    <source>
        <dbReference type="ARBA" id="ARBA00022475"/>
    </source>
</evidence>
<sequence length="361" mass="38948">MSTEKYILQYARLVVIAILLIGCYQILHPFIPAIVFAMVVCISTWPLYQQLRRLLRENTTLASLLMIVGMVLVVIIPSALLTFSLADNVAASIESVKGFIEQGPIEPPAWLINTPFFGEQLIQYWQGLMSGGKEVGTLLKGLLEPIKNFLLDLGNIIGKSLLQMVFAAFIGFFFYRDGEALIKMLHNAVAKLLNGSLGTDPLAQIHNTVTGVVYGIFGSALAQAIAAMIGFLIAGVSGSSAFLLGAATFFLSVIPMGPTLVWGGASIWFLYEGSYGWAVFMVLWGIFVISSIDNFVRPYLISKGSNMSFLLVVLGASGGIIAYGFIGIFIGPPILAIGITLVQLWTSQPASKVKIISADQP</sequence>
<evidence type="ECO:0000256" key="5">
    <source>
        <dbReference type="ARBA" id="ARBA00022692"/>
    </source>
</evidence>
<feature type="transmembrane region" description="Helical" evidence="8">
    <location>
        <begin position="212"/>
        <end position="234"/>
    </location>
</feature>
<proteinExistence type="inferred from homology"/>
<keyword evidence="10" id="KW-1185">Reference proteome</keyword>
<evidence type="ECO:0000313" key="10">
    <source>
        <dbReference type="Proteomes" id="UP000241912"/>
    </source>
</evidence>
<dbReference type="PANTHER" id="PTHR21716:SF67">
    <property type="entry name" value="TRANSPORT PROTEIN YDIK-RELATED"/>
    <property type="match status" value="1"/>
</dbReference>
<keyword evidence="6 8" id="KW-1133">Transmembrane helix</keyword>
<evidence type="ECO:0000256" key="2">
    <source>
        <dbReference type="ARBA" id="ARBA00009773"/>
    </source>
</evidence>
<evidence type="ECO:0000256" key="1">
    <source>
        <dbReference type="ARBA" id="ARBA00004651"/>
    </source>
</evidence>
<gene>
    <name evidence="9" type="ORF">C7H79_03840</name>
</gene>
<dbReference type="PROSITE" id="PS51257">
    <property type="entry name" value="PROKAR_LIPOPROTEIN"/>
    <property type="match status" value="1"/>
</dbReference>
<dbReference type="Proteomes" id="UP000241912">
    <property type="component" value="Unassembled WGS sequence"/>
</dbReference>
<dbReference type="InterPro" id="IPR002549">
    <property type="entry name" value="AI-2E-like"/>
</dbReference>
<dbReference type="Pfam" id="PF01594">
    <property type="entry name" value="AI-2E_transport"/>
    <property type="match status" value="1"/>
</dbReference>
<feature type="transmembrane region" description="Helical" evidence="8">
    <location>
        <begin position="277"/>
        <end position="296"/>
    </location>
</feature>
<keyword evidence="5 8" id="KW-0812">Transmembrane</keyword>
<evidence type="ECO:0000256" key="7">
    <source>
        <dbReference type="ARBA" id="ARBA00023136"/>
    </source>
</evidence>
<accession>A0A2P7NXZ5</accession>
<feature type="transmembrane region" description="Helical" evidence="8">
    <location>
        <begin position="6"/>
        <end position="23"/>
    </location>
</feature>
<dbReference type="EMBL" id="PXXU01000007">
    <property type="protein sequence ID" value="PSJ18324.1"/>
    <property type="molecule type" value="Genomic_DNA"/>
</dbReference>
<keyword evidence="4" id="KW-1003">Cell membrane</keyword>
<dbReference type="OrthoDB" id="106838at2"/>
<evidence type="ECO:0000256" key="8">
    <source>
        <dbReference type="SAM" id="Phobius"/>
    </source>
</evidence>
<evidence type="ECO:0000256" key="6">
    <source>
        <dbReference type="ARBA" id="ARBA00022989"/>
    </source>
</evidence>
<comment type="similarity">
    <text evidence="2">Belongs to the autoinducer-2 exporter (AI-2E) (TC 2.A.86) family.</text>
</comment>
<dbReference type="AlphaFoldDB" id="A0A2P7NXZ5"/>
<keyword evidence="3" id="KW-0813">Transport</keyword>
<dbReference type="GO" id="GO:0005886">
    <property type="term" value="C:plasma membrane"/>
    <property type="evidence" value="ECO:0007669"/>
    <property type="project" value="UniProtKB-SubCell"/>
</dbReference>
<reference evidence="9 10" key="1">
    <citation type="submission" date="2018-03" db="EMBL/GenBank/DDBJ databases">
        <title>Draft genome of Nitrosomonas supralitoralis APG5.</title>
        <authorList>
            <person name="Urakawa H."/>
            <person name="Lopez J.V."/>
        </authorList>
    </citation>
    <scope>NUCLEOTIDE SEQUENCE [LARGE SCALE GENOMIC DNA]</scope>
    <source>
        <strain evidence="9 10">APG5</strain>
    </source>
</reference>
<comment type="subcellular location">
    <subcellularLocation>
        <location evidence="1">Cell membrane</location>
        <topology evidence="1">Multi-pass membrane protein</topology>
    </subcellularLocation>
</comment>
<feature type="transmembrane region" description="Helical" evidence="8">
    <location>
        <begin position="60"/>
        <end position="83"/>
    </location>
</feature>
<organism evidence="9 10">
    <name type="scientific">Nitrosomonas supralitoralis</name>
    <dbReference type="NCBI Taxonomy" id="2116706"/>
    <lineage>
        <taxon>Bacteria</taxon>
        <taxon>Pseudomonadati</taxon>
        <taxon>Pseudomonadota</taxon>
        <taxon>Betaproteobacteria</taxon>
        <taxon>Nitrosomonadales</taxon>
        <taxon>Nitrosomonadaceae</taxon>
        <taxon>Nitrosomonas</taxon>
    </lineage>
</organism>
<evidence type="ECO:0000313" key="9">
    <source>
        <dbReference type="EMBL" id="PSJ18324.1"/>
    </source>
</evidence>
<name>A0A2P7NXZ5_9PROT</name>
<feature type="transmembrane region" description="Helical" evidence="8">
    <location>
        <begin position="241"/>
        <end position="271"/>
    </location>
</feature>
<feature type="transmembrane region" description="Helical" evidence="8">
    <location>
        <begin position="30"/>
        <end position="48"/>
    </location>
</feature>